<comment type="caution">
    <text evidence="3">The sequence shown here is derived from an EMBL/GenBank/DDBJ whole genome shotgun (WGS) entry which is preliminary data.</text>
</comment>
<evidence type="ECO:0000256" key="2">
    <source>
        <dbReference type="SAM" id="SignalP"/>
    </source>
</evidence>
<name>A0ABW2YE46_9GAMM</name>
<feature type="compositionally biased region" description="Low complexity" evidence="1">
    <location>
        <begin position="32"/>
        <end position="57"/>
    </location>
</feature>
<evidence type="ECO:0008006" key="5">
    <source>
        <dbReference type="Google" id="ProtNLM"/>
    </source>
</evidence>
<evidence type="ECO:0000313" key="3">
    <source>
        <dbReference type="EMBL" id="MFD0726438.1"/>
    </source>
</evidence>
<feature type="region of interest" description="Disordered" evidence="1">
    <location>
        <begin position="26"/>
        <end position="68"/>
    </location>
</feature>
<dbReference type="EMBL" id="JBHTIF010000002">
    <property type="protein sequence ID" value="MFD0726438.1"/>
    <property type="molecule type" value="Genomic_DNA"/>
</dbReference>
<organism evidence="3 4">
    <name type="scientific">Lysobacter brunescens</name>
    <dbReference type="NCBI Taxonomy" id="262323"/>
    <lineage>
        <taxon>Bacteria</taxon>
        <taxon>Pseudomonadati</taxon>
        <taxon>Pseudomonadota</taxon>
        <taxon>Gammaproteobacteria</taxon>
        <taxon>Lysobacterales</taxon>
        <taxon>Lysobacteraceae</taxon>
        <taxon>Lysobacter</taxon>
    </lineage>
</organism>
<gene>
    <name evidence="3" type="ORF">ACFQ0E_12620</name>
</gene>
<reference evidence="4" key="1">
    <citation type="journal article" date="2019" name="Int. J. Syst. Evol. Microbiol.">
        <title>The Global Catalogue of Microorganisms (GCM) 10K type strain sequencing project: providing services to taxonomists for standard genome sequencing and annotation.</title>
        <authorList>
            <consortium name="The Broad Institute Genomics Platform"/>
            <consortium name="The Broad Institute Genome Sequencing Center for Infectious Disease"/>
            <person name="Wu L."/>
            <person name="Ma J."/>
        </authorList>
    </citation>
    <scope>NUCLEOTIDE SEQUENCE [LARGE SCALE GENOMIC DNA]</scope>
    <source>
        <strain evidence="4">CCUG 55585</strain>
    </source>
</reference>
<dbReference type="RefSeq" id="WP_386824329.1">
    <property type="nucleotide sequence ID" value="NZ_JBHTIF010000002.1"/>
</dbReference>
<protein>
    <recommendedName>
        <fullName evidence="5">Lipoprotein</fullName>
    </recommendedName>
</protein>
<accession>A0ABW2YE46</accession>
<sequence length="165" mass="16819">MNPRKSVSLLWLPLSLSIALVATGCQKDAPAETEAPADTAAESTEVAPVEAPKAAEPAPAPEPAPGTDAVVVEDRSTPADAAAGFDIKAFEGKYTAGATTLEVTLEGTFTLNDNGATVTGTWSAQPGGKSVLLDPDSKGEADRTVEIVSADSVKLNGATLQRQKS</sequence>
<dbReference type="PROSITE" id="PS51257">
    <property type="entry name" value="PROKAR_LIPOPROTEIN"/>
    <property type="match status" value="1"/>
</dbReference>
<dbReference type="Proteomes" id="UP001597110">
    <property type="component" value="Unassembled WGS sequence"/>
</dbReference>
<evidence type="ECO:0000256" key="1">
    <source>
        <dbReference type="SAM" id="MobiDB-lite"/>
    </source>
</evidence>
<evidence type="ECO:0000313" key="4">
    <source>
        <dbReference type="Proteomes" id="UP001597110"/>
    </source>
</evidence>
<feature type="signal peptide" evidence="2">
    <location>
        <begin position="1"/>
        <end position="24"/>
    </location>
</feature>
<keyword evidence="4" id="KW-1185">Reference proteome</keyword>
<feature type="chain" id="PRO_5045614904" description="Lipoprotein" evidence="2">
    <location>
        <begin position="25"/>
        <end position="165"/>
    </location>
</feature>
<proteinExistence type="predicted"/>
<keyword evidence="2" id="KW-0732">Signal</keyword>